<feature type="short sequence motif" description="GXSXG" evidence="4">
    <location>
        <begin position="46"/>
        <end position="50"/>
    </location>
</feature>
<evidence type="ECO:0000256" key="2">
    <source>
        <dbReference type="ARBA" id="ARBA00022963"/>
    </source>
</evidence>
<sequence>MSVSSATMAKETVAFVLGGGGVRGGYEVGKLKALLEAGIVPDLVLGTSIGSVQGAFVAADPSPGCVDRLNNLWIDVMRQKIFRPSLTSRLSTLAVTGTHMCSNKPIADLLVRYLGRPRIQDLAVPFECVAASIERASAHWFATGPLIPAVLASCAVPGVWPPVRIGDEHFLDGGLVESIPLHRAYELGATTVYVLHAGRVNKALRPPRRPWEIASVSFEIARRHRFSEGMANVPEGVTVHLLPTGDTAPDEDIDIFDSTEDQIEEVRTRVANAYAATAEYLRAV</sequence>
<feature type="domain" description="PNPLA" evidence="5">
    <location>
        <begin position="15"/>
        <end position="185"/>
    </location>
</feature>
<feature type="active site" description="Nucleophile" evidence="4">
    <location>
        <position position="48"/>
    </location>
</feature>
<dbReference type="GO" id="GO:0016787">
    <property type="term" value="F:hydrolase activity"/>
    <property type="evidence" value="ECO:0007669"/>
    <property type="project" value="UniProtKB-UniRule"/>
</dbReference>
<keyword evidence="3 4" id="KW-0443">Lipid metabolism</keyword>
<evidence type="ECO:0000256" key="3">
    <source>
        <dbReference type="ARBA" id="ARBA00023098"/>
    </source>
</evidence>
<dbReference type="InterPro" id="IPR050301">
    <property type="entry name" value="NTE"/>
</dbReference>
<gene>
    <name evidence="6" type="ORF">Afil01_13190</name>
</gene>
<dbReference type="PANTHER" id="PTHR14226:SF29">
    <property type="entry name" value="NEUROPATHY TARGET ESTERASE SWS"/>
    <property type="match status" value="1"/>
</dbReference>
<organism evidence="6 7">
    <name type="scientific">Actinorhabdospora filicis</name>
    <dbReference type="NCBI Taxonomy" id="1785913"/>
    <lineage>
        <taxon>Bacteria</taxon>
        <taxon>Bacillati</taxon>
        <taxon>Actinomycetota</taxon>
        <taxon>Actinomycetes</taxon>
        <taxon>Micromonosporales</taxon>
        <taxon>Micromonosporaceae</taxon>
        <taxon>Actinorhabdospora</taxon>
    </lineage>
</organism>
<dbReference type="SUPFAM" id="SSF52151">
    <property type="entry name" value="FabD/lysophospholipase-like"/>
    <property type="match status" value="1"/>
</dbReference>
<dbReference type="Proteomes" id="UP001165079">
    <property type="component" value="Unassembled WGS sequence"/>
</dbReference>
<evidence type="ECO:0000256" key="1">
    <source>
        <dbReference type="ARBA" id="ARBA00022801"/>
    </source>
</evidence>
<dbReference type="PROSITE" id="PS51635">
    <property type="entry name" value="PNPLA"/>
    <property type="match status" value="1"/>
</dbReference>
<dbReference type="GO" id="GO:0016042">
    <property type="term" value="P:lipid catabolic process"/>
    <property type="evidence" value="ECO:0007669"/>
    <property type="project" value="UniProtKB-UniRule"/>
</dbReference>
<proteinExistence type="predicted"/>
<feature type="short sequence motif" description="DGA/G" evidence="4">
    <location>
        <begin position="172"/>
        <end position="174"/>
    </location>
</feature>
<dbReference type="PANTHER" id="PTHR14226">
    <property type="entry name" value="NEUROPATHY TARGET ESTERASE/SWISS CHEESE D.MELANOGASTER"/>
    <property type="match status" value="1"/>
</dbReference>
<name>A0A9W6SIC7_9ACTN</name>
<comment type="caution">
    <text evidence="6">The sequence shown here is derived from an EMBL/GenBank/DDBJ whole genome shotgun (WGS) entry which is preliminary data.</text>
</comment>
<dbReference type="Pfam" id="PF01734">
    <property type="entry name" value="Patatin"/>
    <property type="match status" value="1"/>
</dbReference>
<evidence type="ECO:0000313" key="7">
    <source>
        <dbReference type="Proteomes" id="UP001165079"/>
    </source>
</evidence>
<keyword evidence="7" id="KW-1185">Reference proteome</keyword>
<keyword evidence="2 4" id="KW-0442">Lipid degradation</keyword>
<evidence type="ECO:0000313" key="6">
    <source>
        <dbReference type="EMBL" id="GLZ76512.1"/>
    </source>
</evidence>
<evidence type="ECO:0000259" key="5">
    <source>
        <dbReference type="PROSITE" id="PS51635"/>
    </source>
</evidence>
<dbReference type="Gene3D" id="3.40.1090.10">
    <property type="entry name" value="Cytosolic phospholipase A2 catalytic domain"/>
    <property type="match status" value="2"/>
</dbReference>
<accession>A0A9W6SIC7</accession>
<feature type="active site" description="Proton acceptor" evidence="4">
    <location>
        <position position="172"/>
    </location>
</feature>
<protein>
    <submittedName>
        <fullName evidence="6">Patatin</fullName>
    </submittedName>
</protein>
<dbReference type="InterPro" id="IPR002641">
    <property type="entry name" value="PNPLA_dom"/>
</dbReference>
<dbReference type="AlphaFoldDB" id="A0A9W6SIC7"/>
<dbReference type="EMBL" id="BSTX01000001">
    <property type="protein sequence ID" value="GLZ76512.1"/>
    <property type="molecule type" value="Genomic_DNA"/>
</dbReference>
<feature type="short sequence motif" description="GXGXXG" evidence="4">
    <location>
        <begin position="19"/>
        <end position="24"/>
    </location>
</feature>
<keyword evidence="1 4" id="KW-0378">Hydrolase</keyword>
<dbReference type="InterPro" id="IPR016035">
    <property type="entry name" value="Acyl_Trfase/lysoPLipase"/>
</dbReference>
<reference evidence="6" key="1">
    <citation type="submission" date="2023-03" db="EMBL/GenBank/DDBJ databases">
        <title>Actinorhabdospora filicis NBRC 111898.</title>
        <authorList>
            <person name="Ichikawa N."/>
            <person name="Sato H."/>
            <person name="Tonouchi N."/>
        </authorList>
    </citation>
    <scope>NUCLEOTIDE SEQUENCE</scope>
    <source>
        <strain evidence="6">NBRC 111898</strain>
    </source>
</reference>
<evidence type="ECO:0000256" key="4">
    <source>
        <dbReference type="PROSITE-ProRule" id="PRU01161"/>
    </source>
</evidence>